<evidence type="ECO:0000313" key="1">
    <source>
        <dbReference type="EMBL" id="BFP51280.1"/>
    </source>
</evidence>
<name>A0AB33KID8_9ACTN</name>
<dbReference type="KEGG" id="stcm:SCMC78_10870"/>
<reference evidence="1" key="1">
    <citation type="submission" date="2024-07" db="EMBL/GenBank/DDBJ databases">
        <title>Complete genome sequences of cellulolytic bacteria, Kitasatospora sp. CMC57 and Streptomyces sp. CMC78, isolated from Japanese agricultural soil.</title>
        <authorList>
            <person name="Hashimoto T."/>
            <person name="Ito M."/>
            <person name="Iwamoto M."/>
            <person name="Fukahori D."/>
            <person name="Shoda T."/>
            <person name="Sakoda M."/>
            <person name="Morohoshi T."/>
            <person name="Mitsuboshi M."/>
            <person name="Nishizawa T."/>
        </authorList>
    </citation>
    <scope>NUCLEOTIDE SEQUENCE</scope>
    <source>
        <strain evidence="1">CMC78</strain>
    </source>
</reference>
<dbReference type="RefSeq" id="WP_319597716.1">
    <property type="nucleotide sequence ID" value="NZ_AP035884.1"/>
</dbReference>
<organism evidence="1">
    <name type="scientific">Streptomyces sp. CMC78</name>
    <dbReference type="NCBI Taxonomy" id="3231512"/>
    <lineage>
        <taxon>Bacteria</taxon>
        <taxon>Bacillati</taxon>
        <taxon>Actinomycetota</taxon>
        <taxon>Actinomycetes</taxon>
        <taxon>Kitasatosporales</taxon>
        <taxon>Streptomycetaceae</taxon>
        <taxon>Streptomyces</taxon>
    </lineage>
</organism>
<protein>
    <submittedName>
        <fullName evidence="1">Uncharacterized protein</fullName>
    </submittedName>
</protein>
<proteinExistence type="predicted"/>
<accession>A0AB33KID8</accession>
<dbReference type="EMBL" id="AP035884">
    <property type="protein sequence ID" value="BFP51280.1"/>
    <property type="molecule type" value="Genomic_DNA"/>
</dbReference>
<sequence>MSVFPKRTVRGGQVTIHCAAELGRLATEYGFPLLTVTVTEPGGGTSVVLERHLLAVGITPPGPPRSEMPLLAAVARLESADNAGQETALTDLMETIRTGVHHYAVHPVPADAPLGRYTFTIELWVDGRCVTSRTADTDAFFVEKVSLRELRPAGATTVAVVRNEGPEPVPARLVSLPCGETPLSVRDVDLPPASEHRLSVAPCCSYLLHSEQREILALFDPATHLLRDQRVSTVRRGDATYLVDRQQGQVFELSEKAEALWRAADGTLRADALAAEDEHTYELLRETGCLREVPFT</sequence>
<dbReference type="AlphaFoldDB" id="A0AB33KID8"/>
<gene>
    <name evidence="1" type="ORF">SCMC78_10870</name>
</gene>